<feature type="compositionally biased region" description="Polar residues" evidence="5">
    <location>
        <begin position="58"/>
        <end position="72"/>
    </location>
</feature>
<dbReference type="InterPro" id="IPR050754">
    <property type="entry name" value="FKBP4/5/8-like"/>
</dbReference>
<dbReference type="PROSITE" id="PS50005">
    <property type="entry name" value="TPR"/>
    <property type="match status" value="3"/>
</dbReference>
<evidence type="ECO:0000256" key="3">
    <source>
        <dbReference type="PROSITE-ProRule" id="PRU00277"/>
    </source>
</evidence>
<evidence type="ECO:0000256" key="6">
    <source>
        <dbReference type="SAM" id="Phobius"/>
    </source>
</evidence>
<dbReference type="OrthoDB" id="532682at2759"/>
<evidence type="ECO:0000256" key="2">
    <source>
        <dbReference type="ARBA" id="ARBA00022803"/>
    </source>
</evidence>
<evidence type="ECO:0000313" key="8">
    <source>
        <dbReference type="Proteomes" id="UP000515135"/>
    </source>
</evidence>
<dbReference type="RefSeq" id="XP_019619553.1">
    <property type="nucleotide sequence ID" value="XM_019763994.1"/>
</dbReference>
<keyword evidence="6" id="KW-0812">Transmembrane</keyword>
<feature type="compositionally biased region" description="Acidic residues" evidence="5">
    <location>
        <begin position="75"/>
        <end position="95"/>
    </location>
</feature>
<reference evidence="9" key="1">
    <citation type="submission" date="2025-08" db="UniProtKB">
        <authorList>
            <consortium name="RefSeq"/>
        </authorList>
    </citation>
    <scope>IDENTIFICATION</scope>
    <source>
        <tissue evidence="9">Gonad</tissue>
    </source>
</reference>
<dbReference type="InterPro" id="IPR046357">
    <property type="entry name" value="PPIase_dom_sf"/>
</dbReference>
<dbReference type="SUPFAM" id="SSF48452">
    <property type="entry name" value="TPR-like"/>
    <property type="match status" value="2"/>
</dbReference>
<dbReference type="Gene3D" id="3.10.50.40">
    <property type="match status" value="2"/>
</dbReference>
<keyword evidence="2 4" id="KW-0802">TPR repeat</keyword>
<dbReference type="GO" id="GO:0043066">
    <property type="term" value="P:negative regulation of apoptotic process"/>
    <property type="evidence" value="ECO:0007669"/>
    <property type="project" value="TreeGrafter"/>
</dbReference>
<keyword evidence="3" id="KW-0413">Isomerase</keyword>
<evidence type="ECO:0000313" key="9">
    <source>
        <dbReference type="RefSeq" id="XP_019619553.1"/>
    </source>
</evidence>
<keyword evidence="1" id="KW-0677">Repeat</keyword>
<proteinExistence type="predicted"/>
<dbReference type="GO" id="GO:0003755">
    <property type="term" value="F:peptidyl-prolyl cis-trans isomerase activity"/>
    <property type="evidence" value="ECO:0007669"/>
    <property type="project" value="UniProtKB-KW"/>
</dbReference>
<dbReference type="GO" id="GO:0016020">
    <property type="term" value="C:membrane"/>
    <property type="evidence" value="ECO:0007669"/>
    <property type="project" value="TreeGrafter"/>
</dbReference>
<dbReference type="Gene3D" id="1.25.40.10">
    <property type="entry name" value="Tetratricopeptide repeat domain"/>
    <property type="match status" value="2"/>
</dbReference>
<evidence type="ECO:0000256" key="5">
    <source>
        <dbReference type="SAM" id="MobiDB-lite"/>
    </source>
</evidence>
<dbReference type="GO" id="GO:0012505">
    <property type="term" value="C:endomembrane system"/>
    <property type="evidence" value="ECO:0007669"/>
    <property type="project" value="TreeGrafter"/>
</dbReference>
<feature type="repeat" description="TPR" evidence="4">
    <location>
        <begin position="490"/>
        <end position="523"/>
    </location>
</feature>
<gene>
    <name evidence="9" type="primary">LOC109466286</name>
</gene>
<sequence>MEKERVEDLPPTLPTEEGLNQDTDIVGNVHNAFSKQSPLEDGSTTTRSGKVLEEGQGDSITENALNATSQSPADEPWDVGKEEEEDGKDADEETDPEWLDILGNGKLKKKVIVKGGDESTRPRPGQEVTIWSRGRLEDGTTVDQHDEITFGLQEGDVIQAWDLCVSLMGMGETCEVIVDALYAYGALGREPDIPENATITYELQLLNAENKPDLFTMSAEDKCKLGDKKRERGNWWYSRNDYMLACHCYEQAVKILESPSKEKPETDSEIVKQMDDIRLKSYNNMAAAQLKAKNYDTAKKSCEAVLAIHPDNVKGLFRLGKVIVKGGDESTRPRPGQEVTIWSRGRLEDGTTVDQHDEITFGLQEGDVIQAWDLCVSLMGMGETCEVIVDALYAYGALGREPDIPENATITYELQLLNAENKPDLFTMSAEDKCKLGDKKRERGNWWYSRNDYMLACHCYEQAVKILESPSKEKPETDSEIVKQMDDIRLKSYNNMAAAQLKAKNYDTAKKSCEAVLAIHPDNVKGLFRLGKVYAGKGNLDRAISCLRKAISLEPETKIIHNELSKLVKQQTSQKERERHMYRKMMGDIGNSPSAGGSSANMWKWGVVLGASAAALCAIGLGFVMARP</sequence>
<dbReference type="Pfam" id="PF14559">
    <property type="entry name" value="TPR_19"/>
    <property type="match status" value="1"/>
</dbReference>
<keyword evidence="6" id="KW-1133">Transmembrane helix</keyword>
<dbReference type="PROSITE" id="PS50059">
    <property type="entry name" value="FKBP_PPIASE"/>
    <property type="match status" value="2"/>
</dbReference>
<keyword evidence="3" id="KW-0697">Rotamase</keyword>
<dbReference type="GO" id="GO:0005740">
    <property type="term" value="C:mitochondrial envelope"/>
    <property type="evidence" value="ECO:0007669"/>
    <property type="project" value="TreeGrafter"/>
</dbReference>
<name>A0A6P4Y550_BRABE</name>
<feature type="compositionally biased region" description="Polar residues" evidence="5">
    <location>
        <begin position="31"/>
        <end position="48"/>
    </location>
</feature>
<dbReference type="GO" id="GO:0005829">
    <property type="term" value="C:cytosol"/>
    <property type="evidence" value="ECO:0007669"/>
    <property type="project" value="TreeGrafter"/>
</dbReference>
<dbReference type="InterPro" id="IPR001179">
    <property type="entry name" value="PPIase_FKBP_dom"/>
</dbReference>
<evidence type="ECO:0000256" key="1">
    <source>
        <dbReference type="ARBA" id="ARBA00022737"/>
    </source>
</evidence>
<dbReference type="Proteomes" id="UP000515135">
    <property type="component" value="Unplaced"/>
</dbReference>
<dbReference type="AlphaFoldDB" id="A0A6P4Y550"/>
<feature type="repeat" description="TPR" evidence="4">
    <location>
        <begin position="279"/>
        <end position="312"/>
    </location>
</feature>
<dbReference type="PANTHER" id="PTHR46512">
    <property type="entry name" value="PEPTIDYLPROLYL ISOMERASE"/>
    <property type="match status" value="1"/>
</dbReference>
<accession>A0A6P4Y550</accession>
<feature type="domain" description="PPIase FKBP-type" evidence="7">
    <location>
        <begin position="125"/>
        <end position="209"/>
    </location>
</feature>
<dbReference type="SUPFAM" id="SSF54534">
    <property type="entry name" value="FKBP-like"/>
    <property type="match status" value="2"/>
</dbReference>
<dbReference type="InterPro" id="IPR011990">
    <property type="entry name" value="TPR-like_helical_dom_sf"/>
</dbReference>
<feature type="region of interest" description="Disordered" evidence="5">
    <location>
        <begin position="1"/>
        <end position="95"/>
    </location>
</feature>
<dbReference type="GeneID" id="109466286"/>
<dbReference type="KEGG" id="bbel:109466286"/>
<evidence type="ECO:0000256" key="4">
    <source>
        <dbReference type="PROSITE-ProRule" id="PRU00339"/>
    </source>
</evidence>
<feature type="transmembrane region" description="Helical" evidence="6">
    <location>
        <begin position="602"/>
        <end position="626"/>
    </location>
</feature>
<dbReference type="SMART" id="SM00028">
    <property type="entry name" value="TPR"/>
    <property type="match status" value="5"/>
</dbReference>
<organism evidence="8 9">
    <name type="scientific">Branchiostoma belcheri</name>
    <name type="common">Amphioxus</name>
    <dbReference type="NCBI Taxonomy" id="7741"/>
    <lineage>
        <taxon>Eukaryota</taxon>
        <taxon>Metazoa</taxon>
        <taxon>Chordata</taxon>
        <taxon>Cephalochordata</taxon>
        <taxon>Leptocardii</taxon>
        <taxon>Amphioxiformes</taxon>
        <taxon>Branchiostomatidae</taxon>
        <taxon>Branchiostoma</taxon>
    </lineage>
</organism>
<protein>
    <recommendedName>
        <fullName evidence="3">peptidylprolyl isomerase</fullName>
        <ecNumber evidence="3">5.2.1.8</ecNumber>
    </recommendedName>
</protein>
<dbReference type="GO" id="GO:0044183">
    <property type="term" value="F:protein folding chaperone"/>
    <property type="evidence" value="ECO:0007669"/>
    <property type="project" value="TreeGrafter"/>
</dbReference>
<keyword evidence="8" id="KW-1185">Reference proteome</keyword>
<dbReference type="InterPro" id="IPR019734">
    <property type="entry name" value="TPR_rpt"/>
</dbReference>
<evidence type="ECO:0000259" key="7">
    <source>
        <dbReference type="PROSITE" id="PS50059"/>
    </source>
</evidence>
<keyword evidence="6" id="KW-0472">Membrane</keyword>
<dbReference type="PROSITE" id="PS50293">
    <property type="entry name" value="TPR_REGION"/>
    <property type="match status" value="1"/>
</dbReference>
<dbReference type="PANTHER" id="PTHR46512:SF1">
    <property type="entry name" value="PEPTIDYLPROLYL ISOMERASE"/>
    <property type="match status" value="1"/>
</dbReference>
<dbReference type="Pfam" id="PF13181">
    <property type="entry name" value="TPR_8"/>
    <property type="match status" value="1"/>
</dbReference>
<comment type="catalytic activity">
    <reaction evidence="3">
        <text>[protein]-peptidylproline (omega=180) = [protein]-peptidylproline (omega=0)</text>
        <dbReference type="Rhea" id="RHEA:16237"/>
        <dbReference type="Rhea" id="RHEA-COMP:10747"/>
        <dbReference type="Rhea" id="RHEA-COMP:10748"/>
        <dbReference type="ChEBI" id="CHEBI:83833"/>
        <dbReference type="ChEBI" id="CHEBI:83834"/>
        <dbReference type="EC" id="5.2.1.8"/>
    </reaction>
</comment>
<feature type="repeat" description="TPR" evidence="4">
    <location>
        <begin position="524"/>
        <end position="557"/>
    </location>
</feature>
<dbReference type="Pfam" id="PF00254">
    <property type="entry name" value="FKBP_C"/>
    <property type="match status" value="2"/>
</dbReference>
<feature type="domain" description="PPIase FKBP-type" evidence="7">
    <location>
        <begin position="336"/>
        <end position="420"/>
    </location>
</feature>
<dbReference type="EC" id="5.2.1.8" evidence="3"/>